<reference evidence="4 5" key="1">
    <citation type="submission" date="2021-05" db="EMBL/GenBank/DDBJ databases">
        <title>Genome Assembly of Synthetic Allotetraploid Brassica napus Reveals Homoeologous Exchanges between Subgenomes.</title>
        <authorList>
            <person name="Davis J.T."/>
        </authorList>
    </citation>
    <scope>NUCLEOTIDE SEQUENCE [LARGE SCALE GENOMIC DNA]</scope>
    <source>
        <strain evidence="5">cv. Da-Ae</strain>
        <tissue evidence="4">Seedling</tissue>
    </source>
</reference>
<gene>
    <name evidence="4" type="ORF">HID58_001881</name>
</gene>
<accession>A0ABQ8EKN2</accession>
<evidence type="ECO:0000256" key="1">
    <source>
        <dbReference type="ARBA" id="ARBA00008262"/>
    </source>
</evidence>
<dbReference type="InterPro" id="IPR036312">
    <property type="entry name" value="Bifun_inhib/LTP/seed_sf"/>
</dbReference>
<comment type="caution">
    <text evidence="4">The sequence shown here is derived from an EMBL/GenBank/DDBJ whole genome shotgun (WGS) entry which is preliminary data.</text>
</comment>
<name>A0ABQ8EKN2_BRANA</name>
<feature type="region of interest" description="Disordered" evidence="2">
    <location>
        <begin position="71"/>
        <end position="103"/>
    </location>
</feature>
<organism evidence="4 5">
    <name type="scientific">Brassica napus</name>
    <name type="common">Rape</name>
    <dbReference type="NCBI Taxonomy" id="3708"/>
    <lineage>
        <taxon>Eukaryota</taxon>
        <taxon>Viridiplantae</taxon>
        <taxon>Streptophyta</taxon>
        <taxon>Embryophyta</taxon>
        <taxon>Tracheophyta</taxon>
        <taxon>Spermatophyta</taxon>
        <taxon>Magnoliopsida</taxon>
        <taxon>eudicotyledons</taxon>
        <taxon>Gunneridae</taxon>
        <taxon>Pentapetalae</taxon>
        <taxon>rosids</taxon>
        <taxon>malvids</taxon>
        <taxon>Brassicales</taxon>
        <taxon>Brassicaceae</taxon>
        <taxon>Brassiceae</taxon>
        <taxon>Brassica</taxon>
    </lineage>
</organism>
<dbReference type="Gene3D" id="1.10.110.10">
    <property type="entry name" value="Plant lipid-transfer and hydrophobic proteins"/>
    <property type="match status" value="1"/>
</dbReference>
<dbReference type="EMBL" id="JAGKQM010000001">
    <property type="protein sequence ID" value="KAH0942244.1"/>
    <property type="molecule type" value="Genomic_DNA"/>
</dbReference>
<dbReference type="Proteomes" id="UP000824890">
    <property type="component" value="Unassembled WGS sequence"/>
</dbReference>
<feature type="compositionally biased region" description="Polar residues" evidence="2">
    <location>
        <begin position="71"/>
        <end position="85"/>
    </location>
</feature>
<evidence type="ECO:0000313" key="5">
    <source>
        <dbReference type="Proteomes" id="UP000824890"/>
    </source>
</evidence>
<comment type="similarity">
    <text evidence="1">Belongs to the 2S seed storage albumins family.</text>
</comment>
<evidence type="ECO:0000313" key="4">
    <source>
        <dbReference type="EMBL" id="KAH0942244.1"/>
    </source>
</evidence>
<dbReference type="PANTHER" id="PTHR35496:SF9">
    <property type="entry name" value="GENOME ASSEMBLY, CHROMOSOME: A01"/>
    <property type="match status" value="1"/>
</dbReference>
<evidence type="ECO:0000256" key="2">
    <source>
        <dbReference type="SAM" id="MobiDB-lite"/>
    </source>
</evidence>
<feature type="chain" id="PRO_5046890496" evidence="3">
    <location>
        <begin position="22"/>
        <end position="103"/>
    </location>
</feature>
<dbReference type="InterPro" id="IPR000617">
    <property type="entry name" value="Napin/2SS/CON"/>
</dbReference>
<keyword evidence="3" id="KW-0732">Signal</keyword>
<dbReference type="SUPFAM" id="SSF47699">
    <property type="entry name" value="Bifunctional inhibitor/lipid-transfer protein/seed storage 2S albumin"/>
    <property type="match status" value="1"/>
</dbReference>
<dbReference type="PANTHER" id="PTHR35496">
    <property type="entry name" value="2S SEED STORAGE PROTEIN 1-RELATED"/>
    <property type="match status" value="1"/>
</dbReference>
<sequence length="103" mass="11459">MANKLFLVSATLAFFFLLTNASIYRTVVEFDEDDATNPAGPFRIPKCRKEFQQAQHLKACQQWLHKQAMQSGSGPSWTLDATGTTARKAANGEPYLPDSYSLT</sequence>
<evidence type="ECO:0000256" key="3">
    <source>
        <dbReference type="SAM" id="SignalP"/>
    </source>
</evidence>
<feature type="signal peptide" evidence="3">
    <location>
        <begin position="1"/>
        <end position="21"/>
    </location>
</feature>
<proteinExistence type="inferred from homology"/>
<keyword evidence="5" id="KW-1185">Reference proteome</keyword>
<protein>
    <submittedName>
        <fullName evidence="4">Uncharacterized protein</fullName>
    </submittedName>
</protein>